<feature type="region of interest" description="Disordered" evidence="1">
    <location>
        <begin position="1"/>
        <end position="40"/>
    </location>
</feature>
<evidence type="ECO:0000313" key="3">
    <source>
        <dbReference type="Proteomes" id="UP001642484"/>
    </source>
</evidence>
<dbReference type="EMBL" id="CAXAMN010022482">
    <property type="protein sequence ID" value="CAK9070195.1"/>
    <property type="molecule type" value="Genomic_DNA"/>
</dbReference>
<keyword evidence="3" id="KW-1185">Reference proteome</keyword>
<accession>A0ABP0P2E5</accession>
<feature type="compositionally biased region" description="Basic and acidic residues" evidence="1">
    <location>
        <begin position="8"/>
        <end position="26"/>
    </location>
</feature>
<comment type="caution">
    <text evidence="2">The sequence shown here is derived from an EMBL/GenBank/DDBJ whole genome shotgun (WGS) entry which is preliminary data.</text>
</comment>
<gene>
    <name evidence="2" type="ORF">CCMP2556_LOCUS34528</name>
</gene>
<feature type="compositionally biased region" description="Low complexity" evidence="1">
    <location>
        <begin position="57"/>
        <end position="80"/>
    </location>
</feature>
<evidence type="ECO:0000256" key="1">
    <source>
        <dbReference type="SAM" id="MobiDB-lite"/>
    </source>
</evidence>
<organism evidence="2 3">
    <name type="scientific">Durusdinium trenchii</name>
    <dbReference type="NCBI Taxonomy" id="1381693"/>
    <lineage>
        <taxon>Eukaryota</taxon>
        <taxon>Sar</taxon>
        <taxon>Alveolata</taxon>
        <taxon>Dinophyceae</taxon>
        <taxon>Suessiales</taxon>
        <taxon>Symbiodiniaceae</taxon>
        <taxon>Durusdinium</taxon>
    </lineage>
</organism>
<dbReference type="Proteomes" id="UP001642484">
    <property type="component" value="Unassembled WGS sequence"/>
</dbReference>
<name>A0ABP0P2E5_9DINO</name>
<reference evidence="2 3" key="1">
    <citation type="submission" date="2024-02" db="EMBL/GenBank/DDBJ databases">
        <authorList>
            <person name="Chen Y."/>
            <person name="Shah S."/>
            <person name="Dougan E. K."/>
            <person name="Thang M."/>
            <person name="Chan C."/>
        </authorList>
    </citation>
    <scope>NUCLEOTIDE SEQUENCE [LARGE SCALE GENOMIC DNA]</scope>
</reference>
<protein>
    <submittedName>
        <fullName evidence="2">Uncharacterized protein</fullName>
    </submittedName>
</protein>
<proteinExistence type="predicted"/>
<sequence>MASKWRLNKTEEKQLRQEGDEIKSQKLAEGISEEDAEKAKNDLIAERTHELKKMKADNAAAKKAQTPQSKAKAKAKPISASVHPTPPTDSVNHDYYDRLLAALQTIQNHKVFARVEEESPLDITGKKMSGVQAVFNNDEAKLALSGGKAYGAACNMFWLDIVTSSSPGVPMDEERVRRWARTVFSGGRAAHLREMVVVGVPATDTDLNASKGSWKQVTPEELTHSIIFYLEELVLDDKTTDETLKEWKAVLLSTPVMFVVLDGDDAHYWEAYEQIVQTHDTIRRTARQWTHELTIFKERKEAELGESLTVKKLAAIYKDRMGKTAESTKSEMGHSDQFINDCLKVYEKLLKNDYINGKLDSLEKKFGLDSCLNNLSKLRVIVEKTGNLKERQWVIAWIEDALTAGGTPPLLTNDAVAA</sequence>
<feature type="region of interest" description="Disordered" evidence="1">
    <location>
        <begin position="53"/>
        <end position="89"/>
    </location>
</feature>
<evidence type="ECO:0000313" key="2">
    <source>
        <dbReference type="EMBL" id="CAK9070195.1"/>
    </source>
</evidence>